<evidence type="ECO:0000313" key="1">
    <source>
        <dbReference type="EMBL" id="QHU08267.1"/>
    </source>
</evidence>
<organism evidence="1">
    <name type="scientific">viral metagenome</name>
    <dbReference type="NCBI Taxonomy" id="1070528"/>
    <lineage>
        <taxon>unclassified sequences</taxon>
        <taxon>metagenomes</taxon>
        <taxon>organismal metagenomes</taxon>
    </lineage>
</organism>
<reference evidence="1" key="1">
    <citation type="journal article" date="2020" name="Nature">
        <title>Giant virus diversity and host interactions through global metagenomics.</title>
        <authorList>
            <person name="Schulz F."/>
            <person name="Roux S."/>
            <person name="Paez-Espino D."/>
            <person name="Jungbluth S."/>
            <person name="Walsh D.A."/>
            <person name="Denef V.J."/>
            <person name="McMahon K.D."/>
            <person name="Konstantinidis K.T."/>
            <person name="Eloe-Fadrosh E.A."/>
            <person name="Kyrpides N.C."/>
            <person name="Woyke T."/>
        </authorList>
    </citation>
    <scope>NUCLEOTIDE SEQUENCE</scope>
    <source>
        <strain evidence="1">GVMAG-S-1062768-28</strain>
    </source>
</reference>
<sequence length="79" mass="8834">MSLPSSANNVNASLAGVFNITSYQTRMQNTTVFCNATANPFCEYSFLLGGPCQKEVLQGFPTYINCFKPNMDTNRRLRQ</sequence>
<dbReference type="EMBL" id="MN740695">
    <property type="protein sequence ID" value="QHU08267.1"/>
    <property type="molecule type" value="Genomic_DNA"/>
</dbReference>
<protein>
    <submittedName>
        <fullName evidence="1">Uncharacterized protein</fullName>
    </submittedName>
</protein>
<accession>A0A6C0JV39</accession>
<dbReference type="AlphaFoldDB" id="A0A6C0JV39"/>
<proteinExistence type="predicted"/>
<name>A0A6C0JV39_9ZZZZ</name>